<gene>
    <name evidence="1" type="ORF">UFOVP29_57</name>
</gene>
<name>A0A6J5KKE5_9CAUD</name>
<proteinExistence type="predicted"/>
<sequence>MTWSIVCNNKKTLREITSWCRSNMGRSHGEISDWWVGHHTQIYQIPGLGTAEAHVTSVFIRNRKFAMLALLQWG</sequence>
<reference evidence="1" key="1">
    <citation type="submission" date="2020-04" db="EMBL/GenBank/DDBJ databases">
        <authorList>
            <person name="Chiriac C."/>
            <person name="Salcher M."/>
            <person name="Ghai R."/>
            <person name="Kavagutti S V."/>
        </authorList>
    </citation>
    <scope>NUCLEOTIDE SEQUENCE</scope>
</reference>
<protein>
    <submittedName>
        <fullName evidence="1">Uncharacterized protein</fullName>
    </submittedName>
</protein>
<organism evidence="1">
    <name type="scientific">uncultured Caudovirales phage</name>
    <dbReference type="NCBI Taxonomy" id="2100421"/>
    <lineage>
        <taxon>Viruses</taxon>
        <taxon>Duplodnaviria</taxon>
        <taxon>Heunggongvirae</taxon>
        <taxon>Uroviricota</taxon>
        <taxon>Caudoviricetes</taxon>
        <taxon>Peduoviridae</taxon>
        <taxon>Maltschvirus</taxon>
        <taxon>Maltschvirus maltsch</taxon>
    </lineage>
</organism>
<evidence type="ECO:0000313" key="1">
    <source>
        <dbReference type="EMBL" id="CAB4122708.1"/>
    </source>
</evidence>
<accession>A0A6J5KKE5</accession>
<dbReference type="EMBL" id="LR796167">
    <property type="protein sequence ID" value="CAB4122708.1"/>
    <property type="molecule type" value="Genomic_DNA"/>
</dbReference>